<keyword evidence="7" id="KW-1185">Reference proteome</keyword>
<reference evidence="6" key="1">
    <citation type="journal article" date="2023" name="Insect Mol. Biol.">
        <title>Genome sequencing provides insights into the evolution of gene families encoding plant cell wall-degrading enzymes in longhorned beetles.</title>
        <authorList>
            <person name="Shin N.R."/>
            <person name="Okamura Y."/>
            <person name="Kirsch R."/>
            <person name="Pauchet Y."/>
        </authorList>
    </citation>
    <scope>NUCLEOTIDE SEQUENCE</scope>
    <source>
        <strain evidence="6">RBIC_L_NR</strain>
    </source>
</reference>
<keyword evidence="3" id="KW-0540">Nuclease</keyword>
<evidence type="ECO:0000313" key="6">
    <source>
        <dbReference type="EMBL" id="KAJ8931113.1"/>
    </source>
</evidence>
<proteinExistence type="predicted"/>
<dbReference type="GO" id="GO:0004519">
    <property type="term" value="F:endonuclease activity"/>
    <property type="evidence" value="ECO:0007669"/>
    <property type="project" value="UniProtKB-KW"/>
</dbReference>
<dbReference type="InterPro" id="IPR021109">
    <property type="entry name" value="Peptidase_aspartic_dom_sf"/>
</dbReference>
<evidence type="ECO:0000256" key="2">
    <source>
        <dbReference type="ARBA" id="ARBA00022695"/>
    </source>
</evidence>
<evidence type="ECO:0000313" key="7">
    <source>
        <dbReference type="Proteomes" id="UP001162156"/>
    </source>
</evidence>
<sequence>MAGAGQKSYEFNADVDMWDIYVERLEQHLTANKIGEESIKVAVLLSSVGQSTYKLLRDLSFPDPLKNKTYEQLCELLKCQFGVHVSVWRERKKFYEIRQTDETVAEWYAKVRSHAVSCKFGADLSKILKDKLASGKILDRMCEEEVDKPIEELLSLALKTENQASIRYVASSNFAPTSRGDGKLTQRYQHGRRSVVTRTGHGSQPQHEKRKYPRIKDGNSNDNFKVDIEINGKRFKFILDSGSSISVCSKEMYLKDFSNCRRRRDNILLRGYNGETFTPEGYFVTKVTLMNQAMDIKFYVIANGGPGLLGRDWMTKFNRHSMQTNVEESDGDLQTTRRVVIVKVRIIYLNFILQNLILTILLTYRPPVVPPGPPLIITWLVIDNTENVDKGANTSDICDQNPFQELGNCTRKKTSRRSKSCISPCCGEVTIRRSNRVVRRPVKLRDYIIDEDTESIE</sequence>
<name>A0AAV8WXE8_9CUCU</name>
<dbReference type="Proteomes" id="UP001162156">
    <property type="component" value="Unassembled WGS sequence"/>
</dbReference>
<accession>A0AAV8WXE8</accession>
<dbReference type="Pfam" id="PF13650">
    <property type="entry name" value="Asp_protease_2"/>
    <property type="match status" value="1"/>
</dbReference>
<dbReference type="AlphaFoldDB" id="A0AAV8WXE8"/>
<evidence type="ECO:0000256" key="3">
    <source>
        <dbReference type="ARBA" id="ARBA00022722"/>
    </source>
</evidence>
<comment type="caution">
    <text evidence="6">The sequence shown here is derived from an EMBL/GenBank/DDBJ whole genome shotgun (WGS) entry which is preliminary data.</text>
</comment>
<evidence type="ECO:0000256" key="4">
    <source>
        <dbReference type="ARBA" id="ARBA00022759"/>
    </source>
</evidence>
<protein>
    <recommendedName>
        <fullName evidence="8">Retrotransposon gag domain-containing protein</fullName>
    </recommendedName>
</protein>
<keyword evidence="4" id="KW-0255">Endonuclease</keyword>
<dbReference type="PANTHER" id="PTHR37984">
    <property type="entry name" value="PROTEIN CBG26694"/>
    <property type="match status" value="1"/>
</dbReference>
<evidence type="ECO:0000256" key="5">
    <source>
        <dbReference type="SAM" id="MobiDB-lite"/>
    </source>
</evidence>
<gene>
    <name evidence="6" type="ORF">NQ314_016014</name>
</gene>
<keyword evidence="1" id="KW-0808">Transferase</keyword>
<dbReference type="SUPFAM" id="SSF50630">
    <property type="entry name" value="Acid proteases"/>
    <property type="match status" value="1"/>
</dbReference>
<feature type="region of interest" description="Disordered" evidence="5">
    <location>
        <begin position="190"/>
        <end position="219"/>
    </location>
</feature>
<keyword evidence="2" id="KW-0548">Nucleotidyltransferase</keyword>
<keyword evidence="4" id="KW-0378">Hydrolase</keyword>
<organism evidence="6 7">
    <name type="scientific">Rhamnusium bicolor</name>
    <dbReference type="NCBI Taxonomy" id="1586634"/>
    <lineage>
        <taxon>Eukaryota</taxon>
        <taxon>Metazoa</taxon>
        <taxon>Ecdysozoa</taxon>
        <taxon>Arthropoda</taxon>
        <taxon>Hexapoda</taxon>
        <taxon>Insecta</taxon>
        <taxon>Pterygota</taxon>
        <taxon>Neoptera</taxon>
        <taxon>Endopterygota</taxon>
        <taxon>Coleoptera</taxon>
        <taxon>Polyphaga</taxon>
        <taxon>Cucujiformia</taxon>
        <taxon>Chrysomeloidea</taxon>
        <taxon>Cerambycidae</taxon>
        <taxon>Lepturinae</taxon>
        <taxon>Rhagiini</taxon>
        <taxon>Rhamnusium</taxon>
    </lineage>
</organism>
<dbReference type="GO" id="GO:0016779">
    <property type="term" value="F:nucleotidyltransferase activity"/>
    <property type="evidence" value="ECO:0007669"/>
    <property type="project" value="UniProtKB-KW"/>
</dbReference>
<dbReference type="PANTHER" id="PTHR37984:SF5">
    <property type="entry name" value="PROTEIN NYNRIN-LIKE"/>
    <property type="match status" value="1"/>
</dbReference>
<feature type="compositionally biased region" description="Polar residues" evidence="5">
    <location>
        <begin position="196"/>
        <end position="205"/>
    </location>
</feature>
<evidence type="ECO:0000256" key="1">
    <source>
        <dbReference type="ARBA" id="ARBA00022679"/>
    </source>
</evidence>
<evidence type="ECO:0008006" key="8">
    <source>
        <dbReference type="Google" id="ProtNLM"/>
    </source>
</evidence>
<dbReference type="EMBL" id="JANEYF010004463">
    <property type="protein sequence ID" value="KAJ8931113.1"/>
    <property type="molecule type" value="Genomic_DNA"/>
</dbReference>
<dbReference type="InterPro" id="IPR050951">
    <property type="entry name" value="Retrovirus_Pol_polyprotein"/>
</dbReference>
<dbReference type="Gene3D" id="2.40.70.10">
    <property type="entry name" value="Acid Proteases"/>
    <property type="match status" value="1"/>
</dbReference>